<dbReference type="GO" id="GO:0005666">
    <property type="term" value="C:RNA polymerase III complex"/>
    <property type="evidence" value="ECO:0007669"/>
    <property type="project" value="TreeGrafter"/>
</dbReference>
<organism evidence="1 2">
    <name type="scientific">Lepeophtheirus salmonis</name>
    <name type="common">Salmon louse</name>
    <name type="synonym">Caligus salmonis</name>
    <dbReference type="NCBI Taxonomy" id="72036"/>
    <lineage>
        <taxon>Eukaryota</taxon>
        <taxon>Metazoa</taxon>
        <taxon>Ecdysozoa</taxon>
        <taxon>Arthropoda</taxon>
        <taxon>Crustacea</taxon>
        <taxon>Multicrustacea</taxon>
        <taxon>Hexanauplia</taxon>
        <taxon>Copepoda</taxon>
        <taxon>Siphonostomatoida</taxon>
        <taxon>Caligidae</taxon>
        <taxon>Lepeophtheirus</taxon>
    </lineage>
</organism>
<dbReference type="EMBL" id="HG994582">
    <property type="protein sequence ID" value="CAF2900133.1"/>
    <property type="molecule type" value="Genomic_DNA"/>
</dbReference>
<keyword evidence="2" id="KW-1185">Reference proteome</keyword>
<dbReference type="Proteomes" id="UP000675881">
    <property type="component" value="Chromosome 3"/>
</dbReference>
<dbReference type="AlphaFoldDB" id="A0A7R8H7E1"/>
<dbReference type="OrthoDB" id="6371097at2759"/>
<dbReference type="PANTHER" id="PTHR12069:SF0">
    <property type="entry name" value="DNA-DIRECTED RNA POLYMERASE III SUBUNIT RPC5"/>
    <property type="match status" value="1"/>
</dbReference>
<evidence type="ECO:0000313" key="1">
    <source>
        <dbReference type="EMBL" id="CAF2900133.1"/>
    </source>
</evidence>
<sequence length="227" mass="25926">MSKKKTHVENYLLNIIHLAPSSMSEQEESDPVVREIPVYVSQKLSDQLYLFQYPIRPSSFPYPPNSIFASRIKPVQGRIELSVALDTTSSDYDRSKGEQIALNVDGTNSSVNEKDFPNGLIHEGKLHLTPIKDILVLRPDLTYLDKSDKTAKSEGRAVLHPDDPDLEEAMEEEAKQEDMERWIPIKYNPHNTDESKAEFDKLYCDNLERTVLEKSDEGKYLDSLKSI</sequence>
<evidence type="ECO:0000313" key="2">
    <source>
        <dbReference type="Proteomes" id="UP000675881"/>
    </source>
</evidence>
<proteinExistence type="predicted"/>
<protein>
    <submittedName>
        <fullName evidence="1">RPC5</fullName>
    </submittedName>
</protein>
<dbReference type="PANTHER" id="PTHR12069">
    <property type="entry name" value="DNA-DIRECTED RNA POLYMERASES III 80 KDA POLYPEPTIDE RNA POLYMERASE III SUBUNIT 5"/>
    <property type="match status" value="1"/>
</dbReference>
<dbReference type="InterPro" id="IPR006886">
    <property type="entry name" value="RNA_pol_III_Rpc5"/>
</dbReference>
<gene>
    <name evidence="1" type="ORF">LSAA_7527</name>
</gene>
<name>A0A7R8H7E1_LEPSM</name>
<dbReference type="Pfam" id="PF04801">
    <property type="entry name" value="RPC5"/>
    <property type="match status" value="1"/>
</dbReference>
<accession>A0A7R8H7E1</accession>
<reference evidence="1" key="1">
    <citation type="submission" date="2021-02" db="EMBL/GenBank/DDBJ databases">
        <authorList>
            <person name="Bekaert M."/>
        </authorList>
    </citation>
    <scope>NUCLEOTIDE SEQUENCE</scope>
    <source>
        <strain evidence="1">IoA-00</strain>
    </source>
</reference>
<dbReference type="GO" id="GO:0042797">
    <property type="term" value="P:tRNA transcription by RNA polymerase III"/>
    <property type="evidence" value="ECO:0007669"/>
    <property type="project" value="TreeGrafter"/>
</dbReference>